<organism evidence="1 2">
    <name type="scientific">Psychroflexus lacisalsi</name>
    <dbReference type="NCBI Taxonomy" id="503928"/>
    <lineage>
        <taxon>Bacteria</taxon>
        <taxon>Pseudomonadati</taxon>
        <taxon>Bacteroidota</taxon>
        <taxon>Flavobacteriia</taxon>
        <taxon>Flavobacteriales</taxon>
        <taxon>Flavobacteriaceae</taxon>
        <taxon>Psychroflexus</taxon>
    </lineage>
</organism>
<evidence type="ECO:0000313" key="2">
    <source>
        <dbReference type="Proteomes" id="UP001500185"/>
    </source>
</evidence>
<proteinExistence type="predicted"/>
<dbReference type="EMBL" id="BAAAGG010000005">
    <property type="protein sequence ID" value="GAA0759603.1"/>
    <property type="molecule type" value="Genomic_DNA"/>
</dbReference>
<evidence type="ECO:0000313" key="1">
    <source>
        <dbReference type="EMBL" id="GAA0759603.1"/>
    </source>
</evidence>
<gene>
    <name evidence="1" type="ORF">GCM10009433_17940</name>
</gene>
<name>A0ABN1K9Y4_9FLAO</name>
<sequence length="63" mass="7504">MLRAKDFLTILSIQGDDNFHKRPLDYFIDLKLKGIKHQSDPYIPLFSIFSSWIIQGKLFYEKI</sequence>
<comment type="caution">
    <text evidence="1">The sequence shown here is derived from an EMBL/GenBank/DDBJ whole genome shotgun (WGS) entry which is preliminary data.</text>
</comment>
<keyword evidence="2" id="KW-1185">Reference proteome</keyword>
<dbReference type="Proteomes" id="UP001500185">
    <property type="component" value="Unassembled WGS sequence"/>
</dbReference>
<reference evidence="1 2" key="1">
    <citation type="journal article" date="2019" name="Int. J. Syst. Evol. Microbiol.">
        <title>The Global Catalogue of Microorganisms (GCM) 10K type strain sequencing project: providing services to taxonomists for standard genome sequencing and annotation.</title>
        <authorList>
            <consortium name="The Broad Institute Genomics Platform"/>
            <consortium name="The Broad Institute Genome Sequencing Center for Infectious Disease"/>
            <person name="Wu L."/>
            <person name="Ma J."/>
        </authorList>
    </citation>
    <scope>NUCLEOTIDE SEQUENCE [LARGE SCALE GENOMIC DNA]</scope>
    <source>
        <strain evidence="1 2">JCM 16231</strain>
    </source>
</reference>
<protein>
    <submittedName>
        <fullName evidence="1">Uncharacterized protein</fullName>
    </submittedName>
</protein>
<accession>A0ABN1K9Y4</accession>